<dbReference type="Proteomes" id="UP000696280">
    <property type="component" value="Unassembled WGS sequence"/>
</dbReference>
<dbReference type="PANTHER" id="PTHR46865">
    <property type="entry name" value="OXIDOREDUCTASE-RELATED"/>
    <property type="match status" value="1"/>
</dbReference>
<name>A0A9N9LCW2_9HELO</name>
<sequence>MNPENLKSEISSLLNRPIQLGTNRMPQLKVLVVGASIAGPTTAYWLAKAGAKVTVIERFPELRNNGHVVDIRTLGVLVMRKMEGLEAAVKAKAVPMDGISIVDDSGHPYIIITATGNPDQQSLVSEYEINRGDLVKIFYQMTKDNGNINYVFNEQVASMQQKEQEEDSPITVEFLNGSPTSEYDLVVACDGAASRTRAMGLECGIRDYVQPTNSWVAFFSIKEDLLEGSKIGKAHNAIGGRLFGIGQNPMGGNRAVIQSLNAGNLPQFREARDKGVHHLKQFVAQHYEGAGWKIDELLKCMMESEDFYANEITHIKPPTLFKGRFVLVGDAGYGGSAGTGTSLAMTGGYLLAGEILKNEGNLAAGLRGYEEKMLPYVKELQTVPLFLYSVLGPQTAWGLWIRNKILAFISWTGIIGFVQKHFAAGFANGNKYTLPEYEWVS</sequence>
<comment type="caution">
    <text evidence="5">The sequence shown here is derived from an EMBL/GenBank/DDBJ whole genome shotgun (WGS) entry which is preliminary data.</text>
</comment>
<dbReference type="AlphaFoldDB" id="A0A9N9LCW2"/>
<evidence type="ECO:0000259" key="4">
    <source>
        <dbReference type="Pfam" id="PF01494"/>
    </source>
</evidence>
<organism evidence="5 6">
    <name type="scientific">Hymenoscyphus fraxineus</name>
    <dbReference type="NCBI Taxonomy" id="746836"/>
    <lineage>
        <taxon>Eukaryota</taxon>
        <taxon>Fungi</taxon>
        <taxon>Dikarya</taxon>
        <taxon>Ascomycota</taxon>
        <taxon>Pezizomycotina</taxon>
        <taxon>Leotiomycetes</taxon>
        <taxon>Helotiales</taxon>
        <taxon>Helotiaceae</taxon>
        <taxon>Hymenoscyphus</taxon>
    </lineage>
</organism>
<dbReference type="GO" id="GO:0071949">
    <property type="term" value="F:FAD binding"/>
    <property type="evidence" value="ECO:0007669"/>
    <property type="project" value="InterPro"/>
</dbReference>
<dbReference type="SUPFAM" id="SSF51905">
    <property type="entry name" value="FAD/NAD(P)-binding domain"/>
    <property type="match status" value="1"/>
</dbReference>
<dbReference type="Pfam" id="PF01494">
    <property type="entry name" value="FAD_binding_3"/>
    <property type="match status" value="1"/>
</dbReference>
<dbReference type="EMBL" id="CAJVRL010000120">
    <property type="protein sequence ID" value="CAG8961922.1"/>
    <property type="molecule type" value="Genomic_DNA"/>
</dbReference>
<feature type="domain" description="FAD-binding" evidence="4">
    <location>
        <begin position="28"/>
        <end position="198"/>
    </location>
</feature>
<evidence type="ECO:0000313" key="6">
    <source>
        <dbReference type="Proteomes" id="UP000696280"/>
    </source>
</evidence>
<dbReference type="InterPro" id="IPR036188">
    <property type="entry name" value="FAD/NAD-bd_sf"/>
</dbReference>
<keyword evidence="2" id="KW-0274">FAD</keyword>
<dbReference type="OrthoDB" id="655030at2759"/>
<proteinExistence type="predicted"/>
<gene>
    <name evidence="5" type="ORF">HYFRA_00014080</name>
</gene>
<reference evidence="5" key="1">
    <citation type="submission" date="2021-07" db="EMBL/GenBank/DDBJ databases">
        <authorList>
            <person name="Durling M."/>
        </authorList>
    </citation>
    <scope>NUCLEOTIDE SEQUENCE</scope>
</reference>
<evidence type="ECO:0000256" key="3">
    <source>
        <dbReference type="ARBA" id="ARBA00023002"/>
    </source>
</evidence>
<accession>A0A9N9LCW2</accession>
<dbReference type="InterPro" id="IPR051704">
    <property type="entry name" value="FAD_aromatic-hydroxylase"/>
</dbReference>
<evidence type="ECO:0000256" key="1">
    <source>
        <dbReference type="ARBA" id="ARBA00022630"/>
    </source>
</evidence>
<protein>
    <recommendedName>
        <fullName evidence="4">FAD-binding domain-containing protein</fullName>
    </recommendedName>
</protein>
<dbReference type="PRINTS" id="PR00420">
    <property type="entry name" value="RNGMNOXGNASE"/>
</dbReference>
<evidence type="ECO:0000256" key="2">
    <source>
        <dbReference type="ARBA" id="ARBA00022827"/>
    </source>
</evidence>
<keyword evidence="1" id="KW-0285">Flavoprotein</keyword>
<dbReference type="GO" id="GO:0016491">
    <property type="term" value="F:oxidoreductase activity"/>
    <property type="evidence" value="ECO:0007669"/>
    <property type="project" value="UniProtKB-KW"/>
</dbReference>
<evidence type="ECO:0000313" key="5">
    <source>
        <dbReference type="EMBL" id="CAG8961922.1"/>
    </source>
</evidence>
<dbReference type="InterPro" id="IPR002938">
    <property type="entry name" value="FAD-bd"/>
</dbReference>
<keyword evidence="3" id="KW-0560">Oxidoreductase</keyword>
<dbReference type="PANTHER" id="PTHR46865:SF2">
    <property type="entry name" value="MONOOXYGENASE"/>
    <property type="match status" value="1"/>
</dbReference>
<dbReference type="Gene3D" id="3.50.50.60">
    <property type="entry name" value="FAD/NAD(P)-binding domain"/>
    <property type="match status" value="1"/>
</dbReference>
<keyword evidence="6" id="KW-1185">Reference proteome</keyword>